<evidence type="ECO:0000259" key="3">
    <source>
        <dbReference type="PROSITE" id="PS51186"/>
    </source>
</evidence>
<gene>
    <name evidence="4" type="ORF">Q4481_14365</name>
</gene>
<name>A0ABT8YN79_9HYPH</name>
<sequence length="143" mass="15967">MSAPVIVEVPVFSSLCNEAFRLRRDIFVREQKIPEDEEFEAADLTARHFVAILGGEVCGTMRIIVTDEHVRIGRVAVGQPWRGRGVAAAIIEHALSVFADVASGRFYLTAQADKLRFYEKFGFTAYGESFLDGGIPHLKMKTY</sequence>
<evidence type="ECO:0000256" key="2">
    <source>
        <dbReference type="ARBA" id="ARBA00023315"/>
    </source>
</evidence>
<dbReference type="EC" id="2.3.1.-" evidence="4"/>
<reference evidence="4" key="1">
    <citation type="journal article" date="2015" name="Int. J. Syst. Evol. Microbiol.">
        <title>Rhizobium alvei sp. nov., isolated from a freshwater river.</title>
        <authorList>
            <person name="Sheu S.Y."/>
            <person name="Huang H.W."/>
            <person name="Young C.C."/>
            <person name="Chen W.M."/>
        </authorList>
    </citation>
    <scope>NUCLEOTIDE SEQUENCE</scope>
    <source>
        <strain evidence="4">TNR-22</strain>
    </source>
</reference>
<dbReference type="PROSITE" id="PS51186">
    <property type="entry name" value="GNAT"/>
    <property type="match status" value="1"/>
</dbReference>
<accession>A0ABT8YN79</accession>
<dbReference type="PANTHER" id="PTHR43877">
    <property type="entry name" value="AMINOALKYLPHOSPHONATE N-ACETYLTRANSFERASE-RELATED-RELATED"/>
    <property type="match status" value="1"/>
</dbReference>
<dbReference type="Gene3D" id="3.40.630.30">
    <property type="match status" value="1"/>
</dbReference>
<dbReference type="GO" id="GO:0016746">
    <property type="term" value="F:acyltransferase activity"/>
    <property type="evidence" value="ECO:0007669"/>
    <property type="project" value="UniProtKB-KW"/>
</dbReference>
<feature type="domain" description="N-acetyltransferase" evidence="3">
    <location>
        <begin position="4"/>
        <end position="143"/>
    </location>
</feature>
<dbReference type="InterPro" id="IPR000182">
    <property type="entry name" value="GNAT_dom"/>
</dbReference>
<protein>
    <submittedName>
        <fullName evidence="4">GNAT family N-acetyltransferase</fullName>
        <ecNumber evidence="4">2.3.1.-</ecNumber>
    </submittedName>
</protein>
<comment type="caution">
    <text evidence="4">The sequence shown here is derived from an EMBL/GenBank/DDBJ whole genome shotgun (WGS) entry which is preliminary data.</text>
</comment>
<dbReference type="Proteomes" id="UP001174932">
    <property type="component" value="Unassembled WGS sequence"/>
</dbReference>
<evidence type="ECO:0000313" key="5">
    <source>
        <dbReference type="Proteomes" id="UP001174932"/>
    </source>
</evidence>
<dbReference type="Pfam" id="PF13673">
    <property type="entry name" value="Acetyltransf_10"/>
    <property type="match status" value="1"/>
</dbReference>
<dbReference type="CDD" id="cd04301">
    <property type="entry name" value="NAT_SF"/>
    <property type="match status" value="1"/>
</dbReference>
<evidence type="ECO:0000256" key="1">
    <source>
        <dbReference type="ARBA" id="ARBA00022679"/>
    </source>
</evidence>
<organism evidence="4 5">
    <name type="scientific">Rhizobium alvei</name>
    <dbReference type="NCBI Taxonomy" id="1132659"/>
    <lineage>
        <taxon>Bacteria</taxon>
        <taxon>Pseudomonadati</taxon>
        <taxon>Pseudomonadota</taxon>
        <taxon>Alphaproteobacteria</taxon>
        <taxon>Hyphomicrobiales</taxon>
        <taxon>Rhizobiaceae</taxon>
        <taxon>Rhizobium/Agrobacterium group</taxon>
        <taxon>Rhizobium</taxon>
    </lineage>
</organism>
<reference evidence="4" key="2">
    <citation type="submission" date="2023-07" db="EMBL/GenBank/DDBJ databases">
        <authorList>
            <person name="Shen H."/>
        </authorList>
    </citation>
    <scope>NUCLEOTIDE SEQUENCE</scope>
    <source>
        <strain evidence="4">TNR-22</strain>
    </source>
</reference>
<dbReference type="SUPFAM" id="SSF55729">
    <property type="entry name" value="Acyl-CoA N-acyltransferases (Nat)"/>
    <property type="match status" value="1"/>
</dbReference>
<dbReference type="EMBL" id="JAUOZU010000009">
    <property type="protein sequence ID" value="MDO6965149.1"/>
    <property type="molecule type" value="Genomic_DNA"/>
</dbReference>
<dbReference type="InterPro" id="IPR016181">
    <property type="entry name" value="Acyl_CoA_acyltransferase"/>
</dbReference>
<keyword evidence="1 4" id="KW-0808">Transferase</keyword>
<keyword evidence="5" id="KW-1185">Reference proteome</keyword>
<dbReference type="InterPro" id="IPR050832">
    <property type="entry name" value="Bact_Acetyltransf"/>
</dbReference>
<keyword evidence="2 4" id="KW-0012">Acyltransferase</keyword>
<dbReference type="RefSeq" id="WP_304377081.1">
    <property type="nucleotide sequence ID" value="NZ_JAUOZU010000009.1"/>
</dbReference>
<proteinExistence type="predicted"/>
<evidence type="ECO:0000313" key="4">
    <source>
        <dbReference type="EMBL" id="MDO6965149.1"/>
    </source>
</evidence>